<dbReference type="SUPFAM" id="SSF52091">
    <property type="entry name" value="SpoIIaa-like"/>
    <property type="match status" value="1"/>
</dbReference>
<evidence type="ECO:0000313" key="2">
    <source>
        <dbReference type="Proteomes" id="UP000193409"/>
    </source>
</evidence>
<evidence type="ECO:0008006" key="3">
    <source>
        <dbReference type="Google" id="ProtNLM"/>
    </source>
</evidence>
<accession>A0A1Y5TPE3</accession>
<dbReference type="InterPro" id="IPR036513">
    <property type="entry name" value="STAS_dom_sf"/>
</dbReference>
<dbReference type="Pfam" id="PF11964">
    <property type="entry name" value="SpoIIAA-like"/>
    <property type="match status" value="1"/>
</dbReference>
<dbReference type="Gene3D" id="3.40.50.10600">
    <property type="entry name" value="SpoIIaa-like domains"/>
    <property type="match status" value="1"/>
</dbReference>
<organism evidence="1 2">
    <name type="scientific">Pseudoruegeria aquimaris</name>
    <dbReference type="NCBI Taxonomy" id="393663"/>
    <lineage>
        <taxon>Bacteria</taxon>
        <taxon>Pseudomonadati</taxon>
        <taxon>Pseudomonadota</taxon>
        <taxon>Alphaproteobacteria</taxon>
        <taxon>Rhodobacterales</taxon>
        <taxon>Roseobacteraceae</taxon>
        <taxon>Pseudoruegeria</taxon>
    </lineage>
</organism>
<dbReference type="Proteomes" id="UP000193409">
    <property type="component" value="Unassembled WGS sequence"/>
</dbReference>
<name>A0A1Y5TPE3_9RHOB</name>
<dbReference type="InterPro" id="IPR021866">
    <property type="entry name" value="SpoIIAA-like"/>
</dbReference>
<reference evidence="1 2" key="1">
    <citation type="submission" date="2017-03" db="EMBL/GenBank/DDBJ databases">
        <authorList>
            <person name="Afonso C.L."/>
            <person name="Miller P.J."/>
            <person name="Scott M.A."/>
            <person name="Spackman E."/>
            <person name="Goraichik I."/>
            <person name="Dimitrov K.M."/>
            <person name="Suarez D.L."/>
            <person name="Swayne D.E."/>
        </authorList>
    </citation>
    <scope>NUCLEOTIDE SEQUENCE [LARGE SCALE GENOMIC DNA]</scope>
    <source>
        <strain evidence="1 2">CECT 7680</strain>
    </source>
</reference>
<sequence>MALHYKEFPSEGIVEIRVDGKVDRQEYFNAINQLESFIFDHGTVKLIEIVDDFDGFDPRIVWDGLKFDMKYIPSITHCAIVSDVGWIAPLSKAAGALVSTKLRTFSMADLDAARAWVRAPE</sequence>
<dbReference type="EMBL" id="FWFQ01000050">
    <property type="protein sequence ID" value="SLN68813.1"/>
    <property type="molecule type" value="Genomic_DNA"/>
</dbReference>
<dbReference type="AlphaFoldDB" id="A0A1Y5TPE3"/>
<dbReference type="RefSeq" id="WP_176244184.1">
    <property type="nucleotide sequence ID" value="NZ_FWFQ01000050.1"/>
</dbReference>
<keyword evidence="2" id="KW-1185">Reference proteome</keyword>
<dbReference type="InterPro" id="IPR038396">
    <property type="entry name" value="SpoIIAA-like_sf"/>
</dbReference>
<gene>
    <name evidence="1" type="ORF">PSA7680_03630</name>
</gene>
<protein>
    <recommendedName>
        <fullName evidence="3">SpoIIAA-like protein</fullName>
    </recommendedName>
</protein>
<proteinExistence type="predicted"/>
<evidence type="ECO:0000313" key="1">
    <source>
        <dbReference type="EMBL" id="SLN68813.1"/>
    </source>
</evidence>